<evidence type="ECO:0000313" key="4">
    <source>
        <dbReference type="EMBL" id="GGE80215.1"/>
    </source>
</evidence>
<feature type="signal peptide" evidence="1">
    <location>
        <begin position="1"/>
        <end position="19"/>
    </location>
</feature>
<comment type="caution">
    <text evidence="4">The sequence shown here is derived from an EMBL/GenBank/DDBJ whole genome shotgun (WGS) entry which is preliminary data.</text>
</comment>
<feature type="domain" description="Deacetylase PdaC" evidence="3">
    <location>
        <begin position="35"/>
        <end position="131"/>
    </location>
</feature>
<dbReference type="Proteomes" id="UP000605259">
    <property type="component" value="Unassembled WGS sequence"/>
</dbReference>
<feature type="domain" description="DUF3298" evidence="2">
    <location>
        <begin position="149"/>
        <end position="223"/>
    </location>
</feature>
<dbReference type="InterPro" id="IPR037126">
    <property type="entry name" value="PdaC/RsiV-like_sf"/>
</dbReference>
<organism evidence="4 5">
    <name type="scientific">Priestia taiwanensis</name>
    <dbReference type="NCBI Taxonomy" id="1347902"/>
    <lineage>
        <taxon>Bacteria</taxon>
        <taxon>Bacillati</taxon>
        <taxon>Bacillota</taxon>
        <taxon>Bacilli</taxon>
        <taxon>Bacillales</taxon>
        <taxon>Bacillaceae</taxon>
        <taxon>Priestia</taxon>
    </lineage>
</organism>
<proteinExistence type="predicted"/>
<dbReference type="EMBL" id="BMFK01000004">
    <property type="protein sequence ID" value="GGE80215.1"/>
    <property type="molecule type" value="Genomic_DNA"/>
</dbReference>
<dbReference type="RefSeq" id="WP_188389523.1">
    <property type="nucleotide sequence ID" value="NZ_BMFK01000004.1"/>
</dbReference>
<gene>
    <name evidence="4" type="ORF">GCM10007140_32180</name>
</gene>
<reference evidence="4" key="1">
    <citation type="journal article" date="2014" name="Int. J. Syst. Evol. Microbiol.">
        <title>Complete genome sequence of Corynebacterium casei LMG S-19264T (=DSM 44701T), isolated from a smear-ripened cheese.</title>
        <authorList>
            <consortium name="US DOE Joint Genome Institute (JGI-PGF)"/>
            <person name="Walter F."/>
            <person name="Albersmeier A."/>
            <person name="Kalinowski J."/>
            <person name="Ruckert C."/>
        </authorList>
    </citation>
    <scope>NUCLEOTIDE SEQUENCE</scope>
    <source>
        <strain evidence="4">CGMCC 1.12698</strain>
    </source>
</reference>
<name>A0A917ETP2_9BACI</name>
<keyword evidence="5" id="KW-1185">Reference proteome</keyword>
<accession>A0A917ETP2</accession>
<dbReference type="InterPro" id="IPR021729">
    <property type="entry name" value="DUF3298"/>
</dbReference>
<keyword evidence="1" id="KW-0732">Signal</keyword>
<dbReference type="InterPro" id="IPR025303">
    <property type="entry name" value="PdaC"/>
</dbReference>
<evidence type="ECO:0000259" key="3">
    <source>
        <dbReference type="Pfam" id="PF13739"/>
    </source>
</evidence>
<protein>
    <submittedName>
        <fullName evidence="4">Ferritin</fullName>
    </submittedName>
</protein>
<dbReference type="Pfam" id="PF13739">
    <property type="entry name" value="PdaC"/>
    <property type="match status" value="1"/>
</dbReference>
<sequence>MLRKIIYALLCFFLFTSTASGKSDTPVSVTTKTESQKTPVLSYELNIPLFSRIKDEKLQRKLNKHMRNEIHSFKYMLQRAAKKAYIEANKNNLPFRPFEGKVTYQISLNKGRFLSFVLSFYQYTGGAHGMTTWKAYTIDIQNAHELTLEDLFHNGASCKTFITNEITKQIQENPSIYFPNAVQTVQQKNTFSFYLTEEGIVVFFPLYEIAPYSSGIRTFLIPYATCKPYVK</sequence>
<dbReference type="AlphaFoldDB" id="A0A917ETP2"/>
<dbReference type="Gene3D" id="3.30.565.40">
    <property type="entry name" value="Fervidobacterium nodosum Rt17-B1 like"/>
    <property type="match status" value="1"/>
</dbReference>
<dbReference type="Pfam" id="PF11738">
    <property type="entry name" value="DUF3298"/>
    <property type="match status" value="1"/>
</dbReference>
<evidence type="ECO:0000256" key="1">
    <source>
        <dbReference type="SAM" id="SignalP"/>
    </source>
</evidence>
<dbReference type="Gene3D" id="3.90.640.20">
    <property type="entry name" value="Heat-shock cognate protein, ATPase"/>
    <property type="match status" value="1"/>
</dbReference>
<evidence type="ECO:0000313" key="5">
    <source>
        <dbReference type="Proteomes" id="UP000605259"/>
    </source>
</evidence>
<reference evidence="4" key="2">
    <citation type="submission" date="2020-09" db="EMBL/GenBank/DDBJ databases">
        <authorList>
            <person name="Sun Q."/>
            <person name="Zhou Y."/>
        </authorList>
    </citation>
    <scope>NUCLEOTIDE SEQUENCE</scope>
    <source>
        <strain evidence="4">CGMCC 1.12698</strain>
    </source>
</reference>
<feature type="chain" id="PRO_5039259411" evidence="1">
    <location>
        <begin position="20"/>
        <end position="231"/>
    </location>
</feature>
<evidence type="ECO:0000259" key="2">
    <source>
        <dbReference type="Pfam" id="PF11738"/>
    </source>
</evidence>